<comment type="caution">
    <text evidence="1">The sequence shown here is derived from an EMBL/GenBank/DDBJ whole genome shotgun (WGS) entry which is preliminary data.</text>
</comment>
<dbReference type="Proteomes" id="UP000655523">
    <property type="component" value="Unassembled WGS sequence"/>
</dbReference>
<name>A0A972NSB8_9BURK</name>
<dbReference type="RefSeq" id="WP_172168711.1">
    <property type="nucleotide sequence ID" value="NZ_WOEZ01000126.1"/>
</dbReference>
<protein>
    <submittedName>
        <fullName evidence="1">Uncharacterized protein</fullName>
    </submittedName>
</protein>
<reference evidence="1 2" key="1">
    <citation type="submission" date="2019-11" db="EMBL/GenBank/DDBJ databases">
        <title>Metabolism of dissolved organic matter in forest soils.</title>
        <authorList>
            <person name="Cyle K.T."/>
            <person name="Wilhelm R.C."/>
            <person name="Martinez C.E."/>
        </authorList>
    </citation>
    <scope>NUCLEOTIDE SEQUENCE [LARGE SCALE GENOMIC DNA]</scope>
    <source>
        <strain evidence="1 2">5N</strain>
    </source>
</reference>
<organism evidence="1 2">
    <name type="scientific">Paraburkholderia elongata</name>
    <dbReference type="NCBI Taxonomy" id="2675747"/>
    <lineage>
        <taxon>Bacteria</taxon>
        <taxon>Pseudomonadati</taxon>
        <taxon>Pseudomonadota</taxon>
        <taxon>Betaproteobacteria</taxon>
        <taxon>Burkholderiales</taxon>
        <taxon>Burkholderiaceae</taxon>
        <taxon>Paraburkholderia</taxon>
    </lineage>
</organism>
<sequence length="45" mass="4693">MGELFYYLSAAMIGGGFGTSGIVGQVFLWSGLILIAASFAFKEGD</sequence>
<proteinExistence type="predicted"/>
<dbReference type="EMBL" id="WOEZ01000126">
    <property type="protein sequence ID" value="NPT57514.1"/>
    <property type="molecule type" value="Genomic_DNA"/>
</dbReference>
<dbReference type="AlphaFoldDB" id="A0A972NSB8"/>
<accession>A0A972NSB8</accession>
<evidence type="ECO:0000313" key="2">
    <source>
        <dbReference type="Proteomes" id="UP000655523"/>
    </source>
</evidence>
<keyword evidence="2" id="KW-1185">Reference proteome</keyword>
<evidence type="ECO:0000313" key="1">
    <source>
        <dbReference type="EMBL" id="NPT57514.1"/>
    </source>
</evidence>
<gene>
    <name evidence="1" type="ORF">GNZ13_23805</name>
</gene>